<dbReference type="EMBL" id="JACIDO010000001">
    <property type="protein sequence ID" value="MBB3934278.1"/>
    <property type="molecule type" value="Genomic_DNA"/>
</dbReference>
<protein>
    <submittedName>
        <fullName evidence="1">Uncharacterized protein</fullName>
    </submittedName>
</protein>
<dbReference type="OrthoDB" id="7916385at2"/>
<dbReference type="Proteomes" id="UP000531216">
    <property type="component" value="Unassembled WGS sequence"/>
</dbReference>
<reference evidence="1 2" key="1">
    <citation type="submission" date="2020-08" db="EMBL/GenBank/DDBJ databases">
        <title>Genomic Encyclopedia of Type Strains, Phase IV (KMG-IV): sequencing the most valuable type-strain genomes for metagenomic binning, comparative biology and taxonomic classification.</title>
        <authorList>
            <person name="Goeker M."/>
        </authorList>
    </citation>
    <scope>NUCLEOTIDE SEQUENCE [LARGE SCALE GENOMIC DNA]</scope>
    <source>
        <strain evidence="1 2">DSM 25024</strain>
    </source>
</reference>
<name>A0A7W6FSS8_9HYPH</name>
<gene>
    <name evidence="1" type="ORF">GGR05_000389</name>
</gene>
<dbReference type="RefSeq" id="WP_090958641.1">
    <property type="nucleotide sequence ID" value="NZ_FOOA01000001.1"/>
</dbReference>
<accession>A0A7W6FSS8</accession>
<evidence type="ECO:0000313" key="2">
    <source>
        <dbReference type="Proteomes" id="UP000531216"/>
    </source>
</evidence>
<keyword evidence="2" id="KW-1185">Reference proteome</keyword>
<sequence>MTKVMMFAAERKLLDRIAGELLDARATSNHAALVEAVEDLEVIVMFTDFPTLRARASELIKTAYEPMPDPWGLRS</sequence>
<dbReference type="AlphaFoldDB" id="A0A7W6FSS8"/>
<comment type="caution">
    <text evidence="1">The sequence shown here is derived from an EMBL/GenBank/DDBJ whole genome shotgun (WGS) entry which is preliminary data.</text>
</comment>
<organism evidence="1 2">
    <name type="scientific">Aureimonas phyllosphaerae</name>
    <dbReference type="NCBI Taxonomy" id="1166078"/>
    <lineage>
        <taxon>Bacteria</taxon>
        <taxon>Pseudomonadati</taxon>
        <taxon>Pseudomonadota</taxon>
        <taxon>Alphaproteobacteria</taxon>
        <taxon>Hyphomicrobiales</taxon>
        <taxon>Aurantimonadaceae</taxon>
        <taxon>Aureimonas</taxon>
    </lineage>
</organism>
<evidence type="ECO:0000313" key="1">
    <source>
        <dbReference type="EMBL" id="MBB3934278.1"/>
    </source>
</evidence>
<proteinExistence type="predicted"/>